<dbReference type="EMBL" id="JAUFQU010000001">
    <property type="protein sequence ID" value="MDN3707014.1"/>
    <property type="molecule type" value="Genomic_DNA"/>
</dbReference>
<evidence type="ECO:0000313" key="3">
    <source>
        <dbReference type="EMBL" id="MDN3707014.1"/>
    </source>
</evidence>
<keyword evidence="4" id="KW-1185">Reference proteome</keyword>
<evidence type="ECO:0000313" key="4">
    <source>
        <dbReference type="Proteomes" id="UP001242368"/>
    </source>
</evidence>
<feature type="region of interest" description="Disordered" evidence="1">
    <location>
        <begin position="52"/>
        <end position="76"/>
    </location>
</feature>
<comment type="caution">
    <text evidence="3">The sequence shown here is derived from an EMBL/GenBank/DDBJ whole genome shotgun (WGS) entry which is preliminary data.</text>
</comment>
<name>A0ABT8CR78_9FLAO</name>
<organism evidence="3 4">
    <name type="scientific">Paenimyroides ceti</name>
    <dbReference type="NCBI Taxonomy" id="395087"/>
    <lineage>
        <taxon>Bacteria</taxon>
        <taxon>Pseudomonadati</taxon>
        <taxon>Bacteroidota</taxon>
        <taxon>Flavobacteriia</taxon>
        <taxon>Flavobacteriales</taxon>
        <taxon>Flavobacteriaceae</taxon>
        <taxon>Paenimyroides</taxon>
    </lineage>
</organism>
<evidence type="ECO:0000256" key="1">
    <source>
        <dbReference type="SAM" id="MobiDB-lite"/>
    </source>
</evidence>
<protein>
    <submittedName>
        <fullName evidence="3">Uncharacterized protein</fullName>
    </submittedName>
</protein>
<proteinExistence type="predicted"/>
<sequence length="76" mass="8933">MMKYALGILAVGLMIWALIEQTNAQPNIWVQISAVIVFFYVMMRLMDKTPGKFDKEQEDTEYSERNQTDKEDRQDV</sequence>
<reference evidence="4" key="1">
    <citation type="journal article" date="2019" name="Int. J. Syst. Evol. Microbiol.">
        <title>The Global Catalogue of Microorganisms (GCM) 10K type strain sequencing project: providing services to taxonomists for standard genome sequencing and annotation.</title>
        <authorList>
            <consortium name="The Broad Institute Genomics Platform"/>
            <consortium name="The Broad Institute Genome Sequencing Center for Infectious Disease"/>
            <person name="Wu L."/>
            <person name="Ma J."/>
        </authorList>
    </citation>
    <scope>NUCLEOTIDE SEQUENCE [LARGE SCALE GENOMIC DNA]</scope>
    <source>
        <strain evidence="4">CECT 7184</strain>
    </source>
</reference>
<accession>A0ABT8CR78</accession>
<keyword evidence="2" id="KW-1133">Transmembrane helix</keyword>
<dbReference type="Proteomes" id="UP001242368">
    <property type="component" value="Unassembled WGS sequence"/>
</dbReference>
<evidence type="ECO:0000256" key="2">
    <source>
        <dbReference type="SAM" id="Phobius"/>
    </source>
</evidence>
<keyword evidence="2" id="KW-0472">Membrane</keyword>
<gene>
    <name evidence="3" type="ORF">QW060_07680</name>
</gene>
<dbReference type="RefSeq" id="WP_290363058.1">
    <property type="nucleotide sequence ID" value="NZ_JAUFQU010000001.1"/>
</dbReference>
<feature type="compositionally biased region" description="Basic and acidic residues" evidence="1">
    <location>
        <begin position="62"/>
        <end position="76"/>
    </location>
</feature>
<feature type="transmembrane region" description="Helical" evidence="2">
    <location>
        <begin position="27"/>
        <end position="46"/>
    </location>
</feature>
<keyword evidence="2" id="KW-0812">Transmembrane</keyword>